<evidence type="ECO:0000256" key="6">
    <source>
        <dbReference type="SAM" id="MobiDB-lite"/>
    </source>
</evidence>
<dbReference type="Pfam" id="PF00578">
    <property type="entry name" value="AhpC-TSA"/>
    <property type="match status" value="1"/>
</dbReference>
<dbReference type="GO" id="GO:0016209">
    <property type="term" value="F:antioxidant activity"/>
    <property type="evidence" value="ECO:0007669"/>
    <property type="project" value="InterPro"/>
</dbReference>
<evidence type="ECO:0000313" key="9">
    <source>
        <dbReference type="Proteomes" id="UP000031366"/>
    </source>
</evidence>
<dbReference type="GO" id="GO:0016491">
    <property type="term" value="F:oxidoreductase activity"/>
    <property type="evidence" value="ECO:0007669"/>
    <property type="project" value="InterPro"/>
</dbReference>
<evidence type="ECO:0000256" key="2">
    <source>
        <dbReference type="ARBA" id="ARBA00022748"/>
    </source>
</evidence>
<keyword evidence="4" id="KW-1015">Disulfide bond</keyword>
<dbReference type="InterPro" id="IPR000866">
    <property type="entry name" value="AhpC/TSA"/>
</dbReference>
<dbReference type="PANTHER" id="PTHR42852:SF6">
    <property type="entry name" value="THIOL:DISULFIDE INTERCHANGE PROTEIN DSBE"/>
    <property type="match status" value="1"/>
</dbReference>
<keyword evidence="3" id="KW-0812">Transmembrane</keyword>
<sequence>MKKKILALVMATVVTFSLLGCGKSKDKEKENTGKPETTQSEGKSDEEKKKQGWKKYNDMGIEFKMADLWKDYDENILLGGLGDPEDPNEPIYGGLRYSFLSNELIEQYKTVSETEKDPKEKNNKIKEIFSKATPLFDVIVYKEDKIPTEEKLAEETGKKNNDKIAAHDGLVFYMCYEDFNDSELSEGGKKAYKELYDDIKNIKESLKTFKPITPQEAITALNKIEFKLKDLDGKEIDSKELFKDNKITMVNIWATFCGPCINEMPDLQALFEEVKESGGSVIGIIGDTPDEDNEIAAKKIIETKGVKFVNLVPDDKFKKEVISSIAGYPTSFFVDSEGKIVGEVVTGSRSKEDYKEILNKAIENLK</sequence>
<feature type="compositionally biased region" description="Basic and acidic residues" evidence="6">
    <location>
        <begin position="24"/>
        <end position="33"/>
    </location>
</feature>
<comment type="caution">
    <text evidence="8">The sequence shown here is derived from an EMBL/GenBank/DDBJ whole genome shotgun (WGS) entry which is preliminary data.</text>
</comment>
<dbReference type="OrthoDB" id="9809733at2"/>
<dbReference type="CDD" id="cd02966">
    <property type="entry name" value="TlpA_like_family"/>
    <property type="match status" value="1"/>
</dbReference>
<dbReference type="Gene3D" id="3.40.30.10">
    <property type="entry name" value="Glutaredoxin"/>
    <property type="match status" value="1"/>
</dbReference>
<dbReference type="RefSeq" id="WP_052268292.1">
    <property type="nucleotide sequence ID" value="NZ_AYSO01000020.1"/>
</dbReference>
<proteinExistence type="predicted"/>
<dbReference type="AlphaFoldDB" id="A0A0C1U162"/>
<evidence type="ECO:0000256" key="4">
    <source>
        <dbReference type="ARBA" id="ARBA00023157"/>
    </source>
</evidence>
<dbReference type="Proteomes" id="UP000031366">
    <property type="component" value="Unassembled WGS sequence"/>
</dbReference>
<dbReference type="PROSITE" id="PS51257">
    <property type="entry name" value="PROKAR_LIPOPROTEIN"/>
    <property type="match status" value="1"/>
</dbReference>
<dbReference type="STRING" id="29341.RSJ17_05695"/>
<dbReference type="InterPro" id="IPR050553">
    <property type="entry name" value="Thioredoxin_ResA/DsbE_sf"/>
</dbReference>
<evidence type="ECO:0000259" key="7">
    <source>
        <dbReference type="PROSITE" id="PS51352"/>
    </source>
</evidence>
<dbReference type="GO" id="GO:0030313">
    <property type="term" value="C:cell envelope"/>
    <property type="evidence" value="ECO:0007669"/>
    <property type="project" value="UniProtKB-SubCell"/>
</dbReference>
<organism evidence="8 9">
    <name type="scientific">Clostridium argentinense CDC 2741</name>
    <dbReference type="NCBI Taxonomy" id="1418104"/>
    <lineage>
        <taxon>Bacteria</taxon>
        <taxon>Bacillati</taxon>
        <taxon>Bacillota</taxon>
        <taxon>Clostridia</taxon>
        <taxon>Eubacteriales</taxon>
        <taxon>Clostridiaceae</taxon>
        <taxon>Clostridium</taxon>
    </lineage>
</organism>
<gene>
    <name evidence="8" type="ORF">U732_579</name>
</gene>
<keyword evidence="2" id="KW-0201">Cytochrome c-type biogenesis</keyword>
<evidence type="ECO:0000313" key="8">
    <source>
        <dbReference type="EMBL" id="KIE45243.1"/>
    </source>
</evidence>
<evidence type="ECO:0000256" key="5">
    <source>
        <dbReference type="ARBA" id="ARBA00023284"/>
    </source>
</evidence>
<evidence type="ECO:0000256" key="3">
    <source>
        <dbReference type="ARBA" id="ARBA00022968"/>
    </source>
</evidence>
<keyword evidence="3" id="KW-0735">Signal-anchor</keyword>
<dbReference type="InterPro" id="IPR036249">
    <property type="entry name" value="Thioredoxin-like_sf"/>
</dbReference>
<reference evidence="8 9" key="1">
    <citation type="journal article" date="2015" name="Infect. Genet. Evol.">
        <title>Genomic sequences of six botulinum neurotoxin-producing strains representing three clostridial species illustrate the mobility and diversity of botulinum neurotoxin genes.</title>
        <authorList>
            <person name="Smith T.J."/>
            <person name="Hill K.K."/>
            <person name="Xie G."/>
            <person name="Foley B.T."/>
            <person name="Williamson C.H."/>
            <person name="Foster J.T."/>
            <person name="Johnson S.L."/>
            <person name="Chertkov O."/>
            <person name="Teshima H."/>
            <person name="Gibbons H.S."/>
            <person name="Johnsky L.A."/>
            <person name="Karavis M.A."/>
            <person name="Smith L.A."/>
        </authorList>
    </citation>
    <scope>NUCLEOTIDE SEQUENCE [LARGE SCALE GENOMIC DNA]</scope>
    <source>
        <strain evidence="8 9">CDC 2741</strain>
    </source>
</reference>
<dbReference type="GO" id="GO:0017004">
    <property type="term" value="P:cytochrome complex assembly"/>
    <property type="evidence" value="ECO:0007669"/>
    <property type="project" value="UniProtKB-KW"/>
</dbReference>
<feature type="domain" description="Thioredoxin" evidence="7">
    <location>
        <begin position="217"/>
        <end position="363"/>
    </location>
</feature>
<keyword evidence="5" id="KW-0676">Redox-active center</keyword>
<keyword evidence="9" id="KW-1185">Reference proteome</keyword>
<comment type="subcellular location">
    <subcellularLocation>
        <location evidence="1">Cell envelope</location>
    </subcellularLocation>
</comment>
<evidence type="ECO:0000256" key="1">
    <source>
        <dbReference type="ARBA" id="ARBA00004196"/>
    </source>
</evidence>
<protein>
    <submittedName>
        <fullName evidence="8">Redoxin family protein</fullName>
    </submittedName>
</protein>
<dbReference type="EMBL" id="AYSO01000020">
    <property type="protein sequence ID" value="KIE45243.1"/>
    <property type="molecule type" value="Genomic_DNA"/>
</dbReference>
<name>A0A0C1U162_9CLOT</name>
<dbReference type="SUPFAM" id="SSF52833">
    <property type="entry name" value="Thioredoxin-like"/>
    <property type="match status" value="1"/>
</dbReference>
<dbReference type="PROSITE" id="PS51352">
    <property type="entry name" value="THIOREDOXIN_2"/>
    <property type="match status" value="1"/>
</dbReference>
<accession>A0A0C1U162</accession>
<feature type="region of interest" description="Disordered" evidence="6">
    <location>
        <begin position="24"/>
        <end position="51"/>
    </location>
</feature>
<dbReference type="PANTHER" id="PTHR42852">
    <property type="entry name" value="THIOL:DISULFIDE INTERCHANGE PROTEIN DSBE"/>
    <property type="match status" value="1"/>
</dbReference>
<dbReference type="InterPro" id="IPR013766">
    <property type="entry name" value="Thioredoxin_domain"/>
</dbReference>